<dbReference type="InterPro" id="IPR012902">
    <property type="entry name" value="N_methyl_site"/>
</dbReference>
<dbReference type="GO" id="GO:0015628">
    <property type="term" value="P:protein secretion by the type II secretion system"/>
    <property type="evidence" value="ECO:0007669"/>
    <property type="project" value="InterPro"/>
</dbReference>
<dbReference type="PANTHER" id="PTHR30093:SF47">
    <property type="entry name" value="TYPE IV PILUS NON-CORE MINOR PILIN PILE"/>
    <property type="match status" value="1"/>
</dbReference>
<dbReference type="RefSeq" id="WP_157613931.1">
    <property type="nucleotide sequence ID" value="NZ_CP046622.1"/>
</dbReference>
<feature type="transmembrane region" description="Helical" evidence="2">
    <location>
        <begin position="12"/>
        <end position="36"/>
    </location>
</feature>
<keyword evidence="1" id="KW-0488">Methylation</keyword>
<dbReference type="InterPro" id="IPR031982">
    <property type="entry name" value="PilE-like"/>
</dbReference>
<dbReference type="SUPFAM" id="SSF54523">
    <property type="entry name" value="Pili subunits"/>
    <property type="match status" value="1"/>
</dbReference>
<dbReference type="InterPro" id="IPR000983">
    <property type="entry name" value="Bac_GSPG_pilin"/>
</dbReference>
<reference evidence="3 4" key="1">
    <citation type="submission" date="2019-12" db="EMBL/GenBank/DDBJ databases">
        <title>Hybrid Genome Assemblies of two High G+C Isolates from Undergraduate Microbiology Courses.</title>
        <authorList>
            <person name="Ne Ville C.J."/>
            <person name="Enright D."/>
            <person name="Hernandez I."/>
            <person name="Dodsworth J."/>
            <person name="Orwin P.M."/>
        </authorList>
    </citation>
    <scope>NUCLEOTIDE SEQUENCE [LARGE SCALE GENOMIC DNA]</scope>
    <source>
        <strain evidence="3 4">CSUSB</strain>
    </source>
</reference>
<accession>A0A6I6HHD5</accession>
<dbReference type="Pfam" id="PF16732">
    <property type="entry name" value="ComP_DUS"/>
    <property type="match status" value="1"/>
</dbReference>
<dbReference type="GO" id="GO:0015627">
    <property type="term" value="C:type II protein secretion system complex"/>
    <property type="evidence" value="ECO:0007669"/>
    <property type="project" value="InterPro"/>
</dbReference>
<evidence type="ECO:0000313" key="3">
    <source>
        <dbReference type="EMBL" id="QGW82595.1"/>
    </source>
</evidence>
<gene>
    <name evidence="3" type="ORF">GOQ09_13870</name>
</gene>
<dbReference type="GO" id="GO:0043683">
    <property type="term" value="P:type IV pilus assembly"/>
    <property type="evidence" value="ECO:0007669"/>
    <property type="project" value="InterPro"/>
</dbReference>
<dbReference type="AlphaFoldDB" id="A0A6I6HHD5"/>
<dbReference type="Pfam" id="PF07963">
    <property type="entry name" value="N_methyl"/>
    <property type="match status" value="1"/>
</dbReference>
<proteinExistence type="predicted"/>
<keyword evidence="2" id="KW-1133">Transmembrane helix</keyword>
<dbReference type="PRINTS" id="PR00813">
    <property type="entry name" value="BCTERIALGSPG"/>
</dbReference>
<dbReference type="Gene3D" id="3.30.700.10">
    <property type="entry name" value="Glycoprotein, Type 4 Pilin"/>
    <property type="match status" value="1"/>
</dbReference>
<keyword evidence="2" id="KW-0472">Membrane</keyword>
<evidence type="ECO:0000313" key="4">
    <source>
        <dbReference type="Proteomes" id="UP000425817"/>
    </source>
</evidence>
<keyword evidence="2" id="KW-0812">Transmembrane</keyword>
<dbReference type="PANTHER" id="PTHR30093">
    <property type="entry name" value="GENERAL SECRETION PATHWAY PROTEIN G"/>
    <property type="match status" value="1"/>
</dbReference>
<organism evidence="3 4">
    <name type="scientific">Variovorax paradoxus</name>
    <dbReference type="NCBI Taxonomy" id="34073"/>
    <lineage>
        <taxon>Bacteria</taxon>
        <taxon>Pseudomonadati</taxon>
        <taxon>Pseudomonadota</taxon>
        <taxon>Betaproteobacteria</taxon>
        <taxon>Burkholderiales</taxon>
        <taxon>Comamonadaceae</taxon>
        <taxon>Variovorax</taxon>
    </lineage>
</organism>
<dbReference type="InterPro" id="IPR045584">
    <property type="entry name" value="Pilin-like"/>
</dbReference>
<evidence type="ECO:0000256" key="1">
    <source>
        <dbReference type="ARBA" id="ARBA00022481"/>
    </source>
</evidence>
<dbReference type="NCBIfam" id="TIGR02532">
    <property type="entry name" value="IV_pilin_GFxxxE"/>
    <property type="match status" value="1"/>
</dbReference>
<sequence length="135" mass="14703">MKKLSFSRRRNGFTLIEVMITVAIVAILASIAMPSYNRYVIRAKRSAAQAQMMEIANRQQQFLLANRSYADKTTLTASGYSLPADVAANYDYSVTLSAADAPPGFVLTFDSRGAQASDGDLTLDNQGAKTPADKW</sequence>
<dbReference type="Proteomes" id="UP000425817">
    <property type="component" value="Chromosome"/>
</dbReference>
<evidence type="ECO:0000256" key="2">
    <source>
        <dbReference type="SAM" id="Phobius"/>
    </source>
</evidence>
<dbReference type="OrthoDB" id="8592370at2"/>
<protein>
    <submittedName>
        <fullName evidence="3">Prepilin-type N-terminal cleavage/methylation domain-containing protein</fullName>
    </submittedName>
</protein>
<dbReference type="EMBL" id="CP046622">
    <property type="protein sequence ID" value="QGW82595.1"/>
    <property type="molecule type" value="Genomic_DNA"/>
</dbReference>
<name>A0A6I6HHD5_VARPD</name>